<evidence type="ECO:0000256" key="2">
    <source>
        <dbReference type="ARBA" id="ARBA00022679"/>
    </source>
</evidence>
<organism evidence="5 6">
    <name type="scientific">Aeromonas jandaei</name>
    <dbReference type="NCBI Taxonomy" id="650"/>
    <lineage>
        <taxon>Bacteria</taxon>
        <taxon>Pseudomonadati</taxon>
        <taxon>Pseudomonadota</taxon>
        <taxon>Gammaproteobacteria</taxon>
        <taxon>Aeromonadales</taxon>
        <taxon>Aeromonadaceae</taxon>
        <taxon>Aeromonas</taxon>
    </lineage>
</organism>
<dbReference type="GO" id="GO:0016757">
    <property type="term" value="F:glycosyltransferase activity"/>
    <property type="evidence" value="ECO:0007669"/>
    <property type="project" value="UniProtKB-KW"/>
</dbReference>
<feature type="domain" description="Glycosyl transferase family 1" evidence="3">
    <location>
        <begin position="188"/>
        <end position="347"/>
    </location>
</feature>
<name>A0ABD7ERC5_AERJA</name>
<dbReference type="CDD" id="cd03801">
    <property type="entry name" value="GT4_PimA-like"/>
    <property type="match status" value="1"/>
</dbReference>
<dbReference type="Pfam" id="PF00534">
    <property type="entry name" value="Glycos_transf_1"/>
    <property type="match status" value="1"/>
</dbReference>
<dbReference type="PANTHER" id="PTHR12526">
    <property type="entry name" value="GLYCOSYLTRANSFERASE"/>
    <property type="match status" value="1"/>
</dbReference>
<dbReference type="EMBL" id="CP053881">
    <property type="protein sequence ID" value="QWL63006.1"/>
    <property type="molecule type" value="Genomic_DNA"/>
</dbReference>
<dbReference type="InterPro" id="IPR028098">
    <property type="entry name" value="Glyco_trans_4-like_N"/>
</dbReference>
<evidence type="ECO:0000256" key="1">
    <source>
        <dbReference type="ARBA" id="ARBA00022676"/>
    </source>
</evidence>
<sequence>MSATPILLVHYGENWIRGSERCLLDLLAHLDRSRFTPLLWCNSPLLVREAERLGVNTVVEPFTLLLGWQAPRFDLAAHRALCLRARSLINEMGAGLVHANSAAPCQWLAGVCRSMGVPLVCHLHARYQPRDRFTLRVHEANVLIGVSRPVLAPWREDGCEEGRLVHIANGVDETRLNLGRPWPVADRLGLPPGELVLATIGSLIKRKGIDLLLHSLAELTRQGVLAQLLVIGSGPELQSLTTLAMSLGVAQRVHFLGERPDSAAVLRGGVDLLVSGAREEVFGLTLAEAGMLGLAVSAYRVGGIPEVVEEGVTGLLATPGDWVEMADHWRQLSNPDIRYVMGRAARQRAAQLFTVKRYADGVMAVWDEALADRWCAKVYPSCLPLIYWVGQRLLARGGHMLSRGGAK</sequence>
<feature type="domain" description="Glycosyltransferase subfamily 4-like N-terminal" evidence="4">
    <location>
        <begin position="17"/>
        <end position="175"/>
    </location>
</feature>
<keyword evidence="1" id="KW-0328">Glycosyltransferase</keyword>
<keyword evidence="2" id="KW-0808">Transferase</keyword>
<protein>
    <submittedName>
        <fullName evidence="5">Glycosyltransferase family 4 protein</fullName>
    </submittedName>
</protein>
<evidence type="ECO:0000259" key="4">
    <source>
        <dbReference type="Pfam" id="PF13439"/>
    </source>
</evidence>
<gene>
    <name evidence="5" type="ORF">HQ399_12460</name>
</gene>
<dbReference type="Gene3D" id="3.40.50.2000">
    <property type="entry name" value="Glycogen Phosphorylase B"/>
    <property type="match status" value="2"/>
</dbReference>
<reference evidence="5 6" key="1">
    <citation type="journal article" date="2021" name="Front. Microbiol.">
        <title>Prevalence and Genetic Analysis of Chromosomal mcr-3/7 in Aeromonas From U.S. Animal-Derived Samples.</title>
        <authorList>
            <person name="Wang Y."/>
            <person name="Hou N."/>
            <person name="Rasooly R."/>
            <person name="Gu Y."/>
            <person name="He X."/>
        </authorList>
    </citation>
    <scope>NUCLEOTIDE SEQUENCE [LARGE SCALE GENOMIC DNA]</scope>
    <source>
        <strain evidence="5 6">4608</strain>
    </source>
</reference>
<proteinExistence type="predicted"/>
<dbReference type="AlphaFoldDB" id="A0ABD7ERC5"/>
<dbReference type="GO" id="GO:1901135">
    <property type="term" value="P:carbohydrate derivative metabolic process"/>
    <property type="evidence" value="ECO:0007669"/>
    <property type="project" value="UniProtKB-ARBA"/>
</dbReference>
<dbReference type="RefSeq" id="WP_215801329.1">
    <property type="nucleotide sequence ID" value="NZ_CP053881.1"/>
</dbReference>
<evidence type="ECO:0000313" key="5">
    <source>
        <dbReference type="EMBL" id="QWL63006.1"/>
    </source>
</evidence>
<evidence type="ECO:0000313" key="6">
    <source>
        <dbReference type="Proteomes" id="UP000679312"/>
    </source>
</evidence>
<dbReference type="Proteomes" id="UP000679312">
    <property type="component" value="Chromosome"/>
</dbReference>
<dbReference type="PANTHER" id="PTHR12526:SF510">
    <property type="entry name" value="D-INOSITOL 3-PHOSPHATE GLYCOSYLTRANSFERASE"/>
    <property type="match status" value="1"/>
</dbReference>
<evidence type="ECO:0000259" key="3">
    <source>
        <dbReference type="Pfam" id="PF00534"/>
    </source>
</evidence>
<dbReference type="Pfam" id="PF13439">
    <property type="entry name" value="Glyco_transf_4"/>
    <property type="match status" value="1"/>
</dbReference>
<dbReference type="InterPro" id="IPR001296">
    <property type="entry name" value="Glyco_trans_1"/>
</dbReference>
<accession>A0ABD7ERC5</accession>
<dbReference type="SUPFAM" id="SSF53756">
    <property type="entry name" value="UDP-Glycosyltransferase/glycogen phosphorylase"/>
    <property type="match status" value="1"/>
</dbReference>